<accession>A0A1E4TCN4</accession>
<evidence type="ECO:0000313" key="2">
    <source>
        <dbReference type="EMBL" id="ODV89532.1"/>
    </source>
</evidence>
<gene>
    <name evidence="2" type="ORF">CANCADRAFT_32756</name>
</gene>
<dbReference type="InterPro" id="IPR024338">
    <property type="entry name" value="MID1/Yam8"/>
</dbReference>
<dbReference type="Proteomes" id="UP000095023">
    <property type="component" value="Unassembled WGS sequence"/>
</dbReference>
<evidence type="ECO:0008006" key="4">
    <source>
        <dbReference type="Google" id="ProtNLM"/>
    </source>
</evidence>
<protein>
    <recommendedName>
        <fullName evidence="4">FZ domain-containing protein</fullName>
    </recommendedName>
</protein>
<dbReference type="Pfam" id="PF12929">
    <property type="entry name" value="Mid1"/>
    <property type="match status" value="1"/>
</dbReference>
<dbReference type="GO" id="GO:0005262">
    <property type="term" value="F:calcium channel activity"/>
    <property type="evidence" value="ECO:0007669"/>
    <property type="project" value="InterPro"/>
</dbReference>
<dbReference type="PANTHER" id="PTHR39142">
    <property type="entry name" value="MID1P"/>
    <property type="match status" value="1"/>
</dbReference>
<keyword evidence="3" id="KW-1185">Reference proteome</keyword>
<dbReference type="PANTHER" id="PTHR39142:SF1">
    <property type="entry name" value="AEL197CP"/>
    <property type="match status" value="1"/>
</dbReference>
<dbReference type="OrthoDB" id="5405745at2759"/>
<feature type="chain" id="PRO_5009163134" description="FZ domain-containing protein" evidence="1">
    <location>
        <begin position="21"/>
        <end position="574"/>
    </location>
</feature>
<reference evidence="3" key="1">
    <citation type="submission" date="2016-02" db="EMBL/GenBank/DDBJ databases">
        <title>Comparative genomics of biotechnologically important yeasts.</title>
        <authorList>
            <consortium name="DOE Joint Genome Institute"/>
            <person name="Riley R."/>
            <person name="Haridas S."/>
            <person name="Wolfe K.H."/>
            <person name="Lopes M.R."/>
            <person name="Hittinger C.T."/>
            <person name="Goker M."/>
            <person name="Salamov A."/>
            <person name="Wisecaver J."/>
            <person name="Long T.M."/>
            <person name="Aerts A.L."/>
            <person name="Barry K."/>
            <person name="Choi C."/>
            <person name="Clum A."/>
            <person name="Coughlan A.Y."/>
            <person name="Deshpande S."/>
            <person name="Douglass A.P."/>
            <person name="Hanson S.J."/>
            <person name="Klenk H.-P."/>
            <person name="Labutti K."/>
            <person name="Lapidus A."/>
            <person name="Lindquist E."/>
            <person name="Lipzen A."/>
            <person name="Meier-Kolthoff J.P."/>
            <person name="Ohm R.A."/>
            <person name="Otillar R.P."/>
            <person name="Pangilinan J."/>
            <person name="Peng Y."/>
            <person name="Rokas A."/>
            <person name="Rosa C.A."/>
            <person name="Scheuner C."/>
            <person name="Sibirny A.A."/>
            <person name="Slot J.C."/>
            <person name="Stielow J.B."/>
            <person name="Sun H."/>
            <person name="Kurtzman C.P."/>
            <person name="Blackwell M."/>
            <person name="Jeffries T.W."/>
            <person name="Grigoriev I.V."/>
        </authorList>
    </citation>
    <scope>NUCLEOTIDE SEQUENCE [LARGE SCALE GENOMIC DNA]</scope>
    <source>
        <strain evidence="3">NRRL Y-17796</strain>
    </source>
</reference>
<evidence type="ECO:0000256" key="1">
    <source>
        <dbReference type="SAM" id="SignalP"/>
    </source>
</evidence>
<keyword evidence="1" id="KW-0732">Signal</keyword>
<dbReference type="EMBL" id="KV453843">
    <property type="protein sequence ID" value="ODV89532.1"/>
    <property type="molecule type" value="Genomic_DNA"/>
</dbReference>
<name>A0A1E4TCN4_9ASCO</name>
<dbReference type="AlphaFoldDB" id="A0A1E4TCN4"/>
<organism evidence="2 3">
    <name type="scientific">Tortispora caseinolytica NRRL Y-17796</name>
    <dbReference type="NCBI Taxonomy" id="767744"/>
    <lineage>
        <taxon>Eukaryota</taxon>
        <taxon>Fungi</taxon>
        <taxon>Dikarya</taxon>
        <taxon>Ascomycota</taxon>
        <taxon>Saccharomycotina</taxon>
        <taxon>Trigonopsidomycetes</taxon>
        <taxon>Trigonopsidales</taxon>
        <taxon>Trigonopsidaceae</taxon>
        <taxon>Tortispora</taxon>
    </lineage>
</organism>
<evidence type="ECO:0000313" key="3">
    <source>
        <dbReference type="Proteomes" id="UP000095023"/>
    </source>
</evidence>
<proteinExistence type="predicted"/>
<feature type="signal peptide" evidence="1">
    <location>
        <begin position="1"/>
        <end position="20"/>
    </location>
</feature>
<sequence length="574" mass="63694">MRTVFFQLLLLCQLAFGIGAGNLENTFSLISHVGAFTRLSIKQAISASSGVVQKYYASLQSLVFETSNAMLAAQGLHVLSEDDWNDLISGNVVRISQSDEDESRTSAWGVSYTGELYAGQRAVYSFPVSSMEQKIVTLMTCSQPTVLNQDKYFNATSPGDLTLRISGLFNIPNSRNRTANNTVAVASEARTSFGYVQQLLSNGYVGDIYLIVEAPYNLTGNVSYSSNDTWSYILEPTMSSPKYGYVDSPFLFWADSDADSTLLVSANLTYFELNTDVSVNDTGLYVLVYDQSSYLNSTASYLRSSYCAALNGPILYTNDDASLSIFKSGTESAKERWFYENLEPNSSYAAVLTVLDESRSGGILCSAIPFQTMTDDACELIYDLNFCEDVAYSVPANYSLFNRTELAAFYDELAKSYYQNFTFTMQQIDCEAEDEARFSPLRHCADCDLAYKNWLCATNIPRCLSPDLTTDYARLRNPGSSRNEKIDEVVAPGPYLEILPCYDVCWSVMQNCPSALVFDCPKSDLGLEVAYARRDRSGLITCSYLGALYFENSSNSVPIPWVFMILMTLTVILV</sequence>
<dbReference type="GO" id="GO:0098703">
    <property type="term" value="P:calcium ion import across plasma membrane"/>
    <property type="evidence" value="ECO:0007669"/>
    <property type="project" value="InterPro"/>
</dbReference>